<dbReference type="InterPro" id="IPR011993">
    <property type="entry name" value="PH-like_dom_sf"/>
</dbReference>
<sequence length="697" mass="78399">MDPKVFQRVRYCGSVGILESLTNFDNSTREEIVAFAVYTLALASNRDFSPSGGNLREEEIQRIVGKKSVPERSQQLYEVTVDPNFIKLSKKERQSVNGGNLQTVTTEMAIFNMSLISFASLDQDIFVSFVAKKEDGTHRACYVLECCDHYVANQMYHVMEQFFVEPSPPPAPFIVQSMTLSGRKWDDTIPSGSTAQMHIPRRSLESENGSPSRGSAYRNATEEPPKPPDRKSLRTKNIPAIEPVQNYVNSDAILQAQQGKFPQRCTPSANLANPSSRSSHILEVVNAARCLPYFFKFQPGLSAREQAERELRINGDDGAFLLREASTELIDEVNRVRNITLSVLNYNANGLPIFQHVLMLDSCQQLDNGSGRGLVRTQEREFQSIEELIDHYLPADRVLHLPSQSGHLNISVPIICNAQTSLRRNPPQENVYVRITLTDGRVCVLEDNENIAADKAVVFMPGACGCLDTDFKIQWEKESPFHKYREMSNHPFEPAGHGRARPPLRTWPAANLLQRDAEDFAFCLKELGIDRANLIGWSDGGITAICVAGNKSLSSVVEKMIVFGSNATLPESDRETYLKMRNTDNWGARAREPYETVYGAAEFKDMWANWIDCFLTYIDERNGDVCRTELQNVDSPSLVIHGEKDFWITQEMADEIVNGLKSNNVPVQYKAFPGGKHNLHMKYASDFAQICTNFIDE</sequence>
<dbReference type="InterPro" id="IPR000073">
    <property type="entry name" value="AB_hydrolase_1"/>
</dbReference>
<feature type="region of interest" description="Disordered" evidence="2">
    <location>
        <begin position="185"/>
        <end position="236"/>
    </location>
</feature>
<dbReference type="EMBL" id="OU015569">
    <property type="protein sequence ID" value="CAG5097380.1"/>
    <property type="molecule type" value="Genomic_DNA"/>
</dbReference>
<dbReference type="InterPro" id="IPR006020">
    <property type="entry name" value="PTB/PI_dom"/>
</dbReference>
<dbReference type="Pfam" id="PF00017">
    <property type="entry name" value="SH2"/>
    <property type="match status" value="1"/>
</dbReference>
<dbReference type="Gene3D" id="2.30.29.30">
    <property type="entry name" value="Pleckstrin-homology domain (PH domain)/Phosphotyrosine-binding domain (PTB)"/>
    <property type="match status" value="1"/>
</dbReference>
<evidence type="ECO:0000313" key="4">
    <source>
        <dbReference type="EMBL" id="CAG5097380.1"/>
    </source>
</evidence>
<evidence type="ECO:0000256" key="2">
    <source>
        <dbReference type="SAM" id="MobiDB-lite"/>
    </source>
</evidence>
<dbReference type="Pfam" id="PF12697">
    <property type="entry name" value="Abhydrolase_6"/>
    <property type="match status" value="1"/>
</dbReference>
<dbReference type="Proteomes" id="UP001158576">
    <property type="component" value="Chromosome XSR"/>
</dbReference>
<feature type="domain" description="SH2" evidence="3">
    <location>
        <begin position="291"/>
        <end position="397"/>
    </location>
</feature>
<dbReference type="CDD" id="cd00173">
    <property type="entry name" value="SH2"/>
    <property type="match status" value="1"/>
</dbReference>
<dbReference type="Pfam" id="PF00640">
    <property type="entry name" value="PID"/>
    <property type="match status" value="1"/>
</dbReference>
<gene>
    <name evidence="4" type="ORF">OKIOD_LOCUS6610</name>
</gene>
<dbReference type="SMART" id="SM00252">
    <property type="entry name" value="SH2"/>
    <property type="match status" value="1"/>
</dbReference>
<dbReference type="Gene3D" id="3.30.505.10">
    <property type="entry name" value="SH2 domain"/>
    <property type="match status" value="1"/>
</dbReference>
<dbReference type="SUPFAM" id="SSF53474">
    <property type="entry name" value="alpha/beta-Hydrolases"/>
    <property type="match status" value="1"/>
</dbReference>
<dbReference type="InterPro" id="IPR000980">
    <property type="entry name" value="SH2"/>
</dbReference>
<reference evidence="4 5" key="1">
    <citation type="submission" date="2021-04" db="EMBL/GenBank/DDBJ databases">
        <authorList>
            <person name="Bliznina A."/>
        </authorList>
    </citation>
    <scope>NUCLEOTIDE SEQUENCE [LARGE SCALE GENOMIC DNA]</scope>
</reference>
<keyword evidence="1" id="KW-0727">SH2 domain</keyword>
<dbReference type="SUPFAM" id="SSF50729">
    <property type="entry name" value="PH domain-like"/>
    <property type="match status" value="1"/>
</dbReference>
<dbReference type="PANTHER" id="PTHR46331:SF2">
    <property type="entry name" value="VALACYCLOVIR HYDROLASE"/>
    <property type="match status" value="1"/>
</dbReference>
<evidence type="ECO:0000259" key="3">
    <source>
        <dbReference type="SMART" id="SM00252"/>
    </source>
</evidence>
<keyword evidence="5" id="KW-1185">Reference proteome</keyword>
<feature type="compositionally biased region" description="Basic and acidic residues" evidence="2">
    <location>
        <begin position="220"/>
        <end position="232"/>
    </location>
</feature>
<dbReference type="InterPro" id="IPR036860">
    <property type="entry name" value="SH2_dom_sf"/>
</dbReference>
<dbReference type="InterPro" id="IPR029058">
    <property type="entry name" value="AB_hydrolase_fold"/>
</dbReference>
<dbReference type="PANTHER" id="PTHR46331">
    <property type="entry name" value="VALACYCLOVIR HYDROLASE"/>
    <property type="match status" value="1"/>
</dbReference>
<dbReference type="Gene3D" id="3.40.50.1820">
    <property type="entry name" value="alpha/beta hydrolase"/>
    <property type="match status" value="1"/>
</dbReference>
<dbReference type="SUPFAM" id="SSF55550">
    <property type="entry name" value="SH2 domain"/>
    <property type="match status" value="1"/>
</dbReference>
<organism evidence="4 5">
    <name type="scientific">Oikopleura dioica</name>
    <name type="common">Tunicate</name>
    <dbReference type="NCBI Taxonomy" id="34765"/>
    <lineage>
        <taxon>Eukaryota</taxon>
        <taxon>Metazoa</taxon>
        <taxon>Chordata</taxon>
        <taxon>Tunicata</taxon>
        <taxon>Appendicularia</taxon>
        <taxon>Copelata</taxon>
        <taxon>Oikopleuridae</taxon>
        <taxon>Oikopleura</taxon>
    </lineage>
</organism>
<evidence type="ECO:0000256" key="1">
    <source>
        <dbReference type="ARBA" id="ARBA00022999"/>
    </source>
</evidence>
<evidence type="ECO:0000313" key="5">
    <source>
        <dbReference type="Proteomes" id="UP001158576"/>
    </source>
</evidence>
<name>A0ABN7SHZ0_OIKDI</name>
<proteinExistence type="predicted"/>
<accession>A0ABN7SHZ0</accession>
<protein>
    <submittedName>
        <fullName evidence="4">Oidioi.mRNA.OKI2018_I69.XSR.g15052.t1.cds</fullName>
    </submittedName>
</protein>